<dbReference type="PROSITE" id="PS00194">
    <property type="entry name" value="THIOREDOXIN_1"/>
    <property type="match status" value="1"/>
</dbReference>
<dbReference type="InterPro" id="IPR050553">
    <property type="entry name" value="Thioredoxin_ResA/DsbE_sf"/>
</dbReference>
<keyword evidence="7" id="KW-1185">Reference proteome</keyword>
<organism evidence="6 7">
    <name type="scientific">Myxococcus landrumensis</name>
    <dbReference type="NCBI Taxonomy" id="2813577"/>
    <lineage>
        <taxon>Bacteria</taxon>
        <taxon>Pseudomonadati</taxon>
        <taxon>Myxococcota</taxon>
        <taxon>Myxococcia</taxon>
        <taxon>Myxococcales</taxon>
        <taxon>Cystobacterineae</taxon>
        <taxon>Myxococcaceae</taxon>
        <taxon>Myxococcus</taxon>
    </lineage>
</organism>
<dbReference type="InterPro" id="IPR013766">
    <property type="entry name" value="Thioredoxin_domain"/>
</dbReference>
<feature type="signal peptide" evidence="4">
    <location>
        <begin position="1"/>
        <end position="23"/>
    </location>
</feature>
<sequence length="173" mass="18705">MPPPRPRDLGLSACALLLMASLAGCRTESTPSYIRLSGTAPTLKDAPTSRAVLVTFWATWCPPCRKETPSLVELAEKPPEGLSVMVFSHDTDMAAVETFLRGPPVPALHLRLDEDLAASRAFGVETLPTAILVVDGQQVARFSGSKDWSSSSMRRLLEKLSHEQHSDVSKPAP</sequence>
<evidence type="ECO:0000256" key="1">
    <source>
        <dbReference type="ARBA" id="ARBA00004196"/>
    </source>
</evidence>
<protein>
    <submittedName>
        <fullName evidence="6">TlpA family protein disulfide reductase</fullName>
    </submittedName>
</protein>
<dbReference type="InterPro" id="IPR017937">
    <property type="entry name" value="Thioredoxin_CS"/>
</dbReference>
<keyword evidence="2" id="KW-0201">Cytochrome c-type biogenesis</keyword>
<dbReference type="SUPFAM" id="SSF52833">
    <property type="entry name" value="Thioredoxin-like"/>
    <property type="match status" value="1"/>
</dbReference>
<name>A0ABX7N382_9BACT</name>
<feature type="domain" description="Thioredoxin" evidence="5">
    <location>
        <begin position="7"/>
        <end position="162"/>
    </location>
</feature>
<dbReference type="PROSITE" id="PS51257">
    <property type="entry name" value="PROKAR_LIPOPROTEIN"/>
    <property type="match status" value="1"/>
</dbReference>
<dbReference type="Pfam" id="PF08534">
    <property type="entry name" value="Redoxin"/>
    <property type="match status" value="1"/>
</dbReference>
<dbReference type="CDD" id="cd02966">
    <property type="entry name" value="TlpA_like_family"/>
    <property type="match status" value="1"/>
</dbReference>
<evidence type="ECO:0000313" key="6">
    <source>
        <dbReference type="EMBL" id="QSQ12951.1"/>
    </source>
</evidence>
<keyword evidence="4" id="KW-0732">Signal</keyword>
<dbReference type="PROSITE" id="PS51352">
    <property type="entry name" value="THIOREDOXIN_2"/>
    <property type="match status" value="1"/>
</dbReference>
<evidence type="ECO:0000259" key="5">
    <source>
        <dbReference type="PROSITE" id="PS51352"/>
    </source>
</evidence>
<evidence type="ECO:0000256" key="2">
    <source>
        <dbReference type="ARBA" id="ARBA00022748"/>
    </source>
</evidence>
<dbReference type="PANTHER" id="PTHR42852">
    <property type="entry name" value="THIOL:DISULFIDE INTERCHANGE PROTEIN DSBE"/>
    <property type="match status" value="1"/>
</dbReference>
<dbReference type="Gene3D" id="3.40.30.10">
    <property type="entry name" value="Glutaredoxin"/>
    <property type="match status" value="1"/>
</dbReference>
<evidence type="ECO:0000256" key="4">
    <source>
        <dbReference type="SAM" id="SignalP"/>
    </source>
</evidence>
<dbReference type="EMBL" id="CP071091">
    <property type="protein sequence ID" value="QSQ12951.1"/>
    <property type="molecule type" value="Genomic_DNA"/>
</dbReference>
<feature type="chain" id="PRO_5046326959" evidence="4">
    <location>
        <begin position="24"/>
        <end position="173"/>
    </location>
</feature>
<dbReference type="InterPro" id="IPR036249">
    <property type="entry name" value="Thioredoxin-like_sf"/>
</dbReference>
<keyword evidence="3" id="KW-0676">Redox-active center</keyword>
<dbReference type="PANTHER" id="PTHR42852:SF18">
    <property type="entry name" value="CHROMOSOME UNDETERMINED SCAFFOLD_47, WHOLE GENOME SHOTGUN SEQUENCE"/>
    <property type="match status" value="1"/>
</dbReference>
<proteinExistence type="predicted"/>
<gene>
    <name evidence="6" type="ORF">JY572_32080</name>
</gene>
<accession>A0ABX7N382</accession>
<dbReference type="InterPro" id="IPR013740">
    <property type="entry name" value="Redoxin"/>
</dbReference>
<evidence type="ECO:0000256" key="3">
    <source>
        <dbReference type="ARBA" id="ARBA00023284"/>
    </source>
</evidence>
<dbReference type="Proteomes" id="UP000663090">
    <property type="component" value="Chromosome"/>
</dbReference>
<comment type="subcellular location">
    <subcellularLocation>
        <location evidence="1">Cell envelope</location>
    </subcellularLocation>
</comment>
<reference evidence="6 7" key="1">
    <citation type="submission" date="2021-02" db="EMBL/GenBank/DDBJ databases">
        <title>De Novo genome assembly of isolated myxobacteria.</title>
        <authorList>
            <person name="Stevens D.C."/>
        </authorList>
    </citation>
    <scope>NUCLEOTIDE SEQUENCE [LARGE SCALE GENOMIC DNA]</scope>
    <source>
        <strain evidence="6 7">SCHIC003</strain>
    </source>
</reference>
<evidence type="ECO:0000313" key="7">
    <source>
        <dbReference type="Proteomes" id="UP000663090"/>
    </source>
</evidence>